<keyword evidence="3" id="KW-1185">Reference proteome</keyword>
<feature type="transmembrane region" description="Helical" evidence="1">
    <location>
        <begin position="91"/>
        <end position="113"/>
    </location>
</feature>
<dbReference type="AlphaFoldDB" id="A0A7J6FNU0"/>
<organism evidence="2 3">
    <name type="scientific">Cannabis sativa</name>
    <name type="common">Hemp</name>
    <name type="synonym">Marijuana</name>
    <dbReference type="NCBI Taxonomy" id="3483"/>
    <lineage>
        <taxon>Eukaryota</taxon>
        <taxon>Viridiplantae</taxon>
        <taxon>Streptophyta</taxon>
        <taxon>Embryophyta</taxon>
        <taxon>Tracheophyta</taxon>
        <taxon>Spermatophyta</taxon>
        <taxon>Magnoliopsida</taxon>
        <taxon>eudicotyledons</taxon>
        <taxon>Gunneridae</taxon>
        <taxon>Pentapetalae</taxon>
        <taxon>rosids</taxon>
        <taxon>fabids</taxon>
        <taxon>Rosales</taxon>
        <taxon>Cannabaceae</taxon>
        <taxon>Cannabis</taxon>
    </lineage>
</organism>
<comment type="caution">
    <text evidence="2">The sequence shown here is derived from an EMBL/GenBank/DDBJ whole genome shotgun (WGS) entry which is preliminary data.</text>
</comment>
<keyword evidence="1" id="KW-0812">Transmembrane</keyword>
<protein>
    <submittedName>
        <fullName evidence="2">Uncharacterized protein</fullName>
    </submittedName>
</protein>
<sequence length="135" mass="15124">MGGKIPALIFRGGIPPVINVIRRTPDLSGKDDAKEAAFAVYGVQPSTSHSTARFCSNKTNAENEGTRSHSLSFGIFCLEFEVPRTLKLPNVWFTTLIHGVCFCSFLFKLCIFYDKQELHCNHVKVKKITYGKVRI</sequence>
<reference evidence="2 3" key="1">
    <citation type="journal article" date="2020" name="bioRxiv">
        <title>Sequence and annotation of 42 cannabis genomes reveals extensive copy number variation in cannabinoid synthesis and pathogen resistance genes.</title>
        <authorList>
            <person name="Mckernan K.J."/>
            <person name="Helbert Y."/>
            <person name="Kane L.T."/>
            <person name="Ebling H."/>
            <person name="Zhang L."/>
            <person name="Liu B."/>
            <person name="Eaton Z."/>
            <person name="Mclaughlin S."/>
            <person name="Kingan S."/>
            <person name="Baybayan P."/>
            <person name="Concepcion G."/>
            <person name="Jordan M."/>
            <person name="Riva A."/>
            <person name="Barbazuk W."/>
            <person name="Harkins T."/>
        </authorList>
    </citation>
    <scope>NUCLEOTIDE SEQUENCE [LARGE SCALE GENOMIC DNA]</scope>
    <source>
        <strain evidence="3">cv. Jamaican Lion 4</strain>
        <tissue evidence="2">Leaf</tissue>
    </source>
</reference>
<evidence type="ECO:0000313" key="3">
    <source>
        <dbReference type="Proteomes" id="UP000583929"/>
    </source>
</evidence>
<keyword evidence="1" id="KW-1133">Transmembrane helix</keyword>
<gene>
    <name evidence="2" type="ORF">G4B88_007056</name>
</gene>
<proteinExistence type="predicted"/>
<accession>A0A7J6FNU0</accession>
<keyword evidence="1" id="KW-0472">Membrane</keyword>
<dbReference type="Proteomes" id="UP000583929">
    <property type="component" value="Unassembled WGS sequence"/>
</dbReference>
<name>A0A7J6FNU0_CANSA</name>
<dbReference type="EMBL" id="JAATIQ010000188">
    <property type="protein sequence ID" value="KAF4372312.1"/>
    <property type="molecule type" value="Genomic_DNA"/>
</dbReference>
<evidence type="ECO:0000256" key="1">
    <source>
        <dbReference type="SAM" id="Phobius"/>
    </source>
</evidence>
<evidence type="ECO:0000313" key="2">
    <source>
        <dbReference type="EMBL" id="KAF4372312.1"/>
    </source>
</evidence>